<dbReference type="Proteomes" id="UP001566132">
    <property type="component" value="Unassembled WGS sequence"/>
</dbReference>
<feature type="non-terminal residue" evidence="1">
    <location>
        <position position="1"/>
    </location>
</feature>
<gene>
    <name evidence="1" type="ORF">ABEB36_009508</name>
</gene>
<dbReference type="AlphaFoldDB" id="A0ABD1EH82"/>
<keyword evidence="2" id="KW-1185">Reference proteome</keyword>
<evidence type="ECO:0000313" key="1">
    <source>
        <dbReference type="EMBL" id="KAL1493822.1"/>
    </source>
</evidence>
<comment type="caution">
    <text evidence="1">The sequence shown here is derived from an EMBL/GenBank/DDBJ whole genome shotgun (WGS) entry which is preliminary data.</text>
</comment>
<dbReference type="EMBL" id="JBDJPC010000007">
    <property type="protein sequence ID" value="KAL1493822.1"/>
    <property type="molecule type" value="Genomic_DNA"/>
</dbReference>
<proteinExistence type="predicted"/>
<organism evidence="1 2">
    <name type="scientific">Hypothenemus hampei</name>
    <name type="common">Coffee berry borer</name>
    <dbReference type="NCBI Taxonomy" id="57062"/>
    <lineage>
        <taxon>Eukaryota</taxon>
        <taxon>Metazoa</taxon>
        <taxon>Ecdysozoa</taxon>
        <taxon>Arthropoda</taxon>
        <taxon>Hexapoda</taxon>
        <taxon>Insecta</taxon>
        <taxon>Pterygota</taxon>
        <taxon>Neoptera</taxon>
        <taxon>Endopterygota</taxon>
        <taxon>Coleoptera</taxon>
        <taxon>Polyphaga</taxon>
        <taxon>Cucujiformia</taxon>
        <taxon>Curculionidae</taxon>
        <taxon>Scolytinae</taxon>
        <taxon>Hypothenemus</taxon>
    </lineage>
</organism>
<sequence>FHTDVRIWLLAPELALFWCNLHKKYAPSARWLYGIADFLLMYTAPPQWSPLSMGSSSPYLRSTYP</sequence>
<reference evidence="1 2" key="1">
    <citation type="submission" date="2024-05" db="EMBL/GenBank/DDBJ databases">
        <title>Genetic variation in Jamaican populations of the coffee berry borer (Hypothenemus hampei).</title>
        <authorList>
            <person name="Errbii M."/>
            <person name="Myrie A."/>
        </authorList>
    </citation>
    <scope>NUCLEOTIDE SEQUENCE [LARGE SCALE GENOMIC DNA]</scope>
    <source>
        <strain evidence="1">JA-Hopewell-2020-01-JO</strain>
        <tissue evidence="1">Whole body</tissue>
    </source>
</reference>
<evidence type="ECO:0000313" key="2">
    <source>
        <dbReference type="Proteomes" id="UP001566132"/>
    </source>
</evidence>
<protein>
    <submittedName>
        <fullName evidence="1">Uncharacterized protein</fullName>
    </submittedName>
</protein>
<accession>A0ABD1EH82</accession>
<name>A0ABD1EH82_HYPHA</name>